<evidence type="ECO:0000313" key="3">
    <source>
        <dbReference type="Proteomes" id="UP001159427"/>
    </source>
</evidence>
<feature type="region of interest" description="Disordered" evidence="1">
    <location>
        <begin position="104"/>
        <end position="132"/>
    </location>
</feature>
<evidence type="ECO:0000256" key="1">
    <source>
        <dbReference type="SAM" id="MobiDB-lite"/>
    </source>
</evidence>
<reference evidence="2 3" key="1">
    <citation type="submission" date="2022-05" db="EMBL/GenBank/DDBJ databases">
        <authorList>
            <consortium name="Genoscope - CEA"/>
            <person name="William W."/>
        </authorList>
    </citation>
    <scope>NUCLEOTIDE SEQUENCE [LARGE SCALE GENOMIC DNA]</scope>
</reference>
<name>A0ABN8LXQ1_9CNID</name>
<dbReference type="Proteomes" id="UP001159427">
    <property type="component" value="Unassembled WGS sequence"/>
</dbReference>
<feature type="region of interest" description="Disordered" evidence="1">
    <location>
        <begin position="462"/>
        <end position="487"/>
    </location>
</feature>
<accession>A0ABN8LXQ1</accession>
<sequence>MADRAAVFNIINNGTLVIGDNTKVNVFINPTATSSHTSSLHGETARERLHTGFELTSEQYLTHENTLEDGVQISTDLRARQDFKSQKRKKESLVDHVSDSLRNKKIERKRLKRHKQNSRVSTPSSDEETQTSKLNKLALTDENGPSLEQVLTTFHLYSKRLHPLRDNGRWDDFASAIKDLSAQNVDLSAQNVGNLPCQIMLRLEESVALSYQNKLEEAEKVMNEAKRTFAQTRGPFRRFCEVLSNSNFAGLYRRQKKLGKSKQCIDAAKTFSAGFPSSLPIVTLHYEEGSYKRDFAYIVLRGSRSESTMINEAREKMQECVDLCRCLDPEQVHVGKQHFAVSRMARMNLRLQYEKDTFPRGKQICRGIEETGKLLETLRNDENYCKRESLGAKIQRLTAEADFYCYKGKFPEAKEKAEEALEIAKARQFNLERKPLQEMMMNILSNMTASNPEIYRQTPTAISSCTGSSSSDNNSPHSSEYEIEKDF</sequence>
<protein>
    <submittedName>
        <fullName evidence="2">Uncharacterized protein</fullName>
    </submittedName>
</protein>
<gene>
    <name evidence="2" type="ORF">PEVE_00013943</name>
</gene>
<evidence type="ECO:0000313" key="2">
    <source>
        <dbReference type="EMBL" id="CAH3022073.1"/>
    </source>
</evidence>
<comment type="caution">
    <text evidence="2">The sequence shown here is derived from an EMBL/GenBank/DDBJ whole genome shotgun (WGS) entry which is preliminary data.</text>
</comment>
<keyword evidence="3" id="KW-1185">Reference proteome</keyword>
<feature type="compositionally biased region" description="Basic residues" evidence="1">
    <location>
        <begin position="105"/>
        <end position="117"/>
    </location>
</feature>
<feature type="compositionally biased region" description="Low complexity" evidence="1">
    <location>
        <begin position="463"/>
        <end position="478"/>
    </location>
</feature>
<proteinExistence type="predicted"/>
<dbReference type="EMBL" id="CALNXI010000204">
    <property type="protein sequence ID" value="CAH3022073.1"/>
    <property type="molecule type" value="Genomic_DNA"/>
</dbReference>
<organism evidence="2 3">
    <name type="scientific">Porites evermanni</name>
    <dbReference type="NCBI Taxonomy" id="104178"/>
    <lineage>
        <taxon>Eukaryota</taxon>
        <taxon>Metazoa</taxon>
        <taxon>Cnidaria</taxon>
        <taxon>Anthozoa</taxon>
        <taxon>Hexacorallia</taxon>
        <taxon>Scleractinia</taxon>
        <taxon>Fungiina</taxon>
        <taxon>Poritidae</taxon>
        <taxon>Porites</taxon>
    </lineage>
</organism>